<dbReference type="EC" id="3.1.4.52" evidence="2"/>
<evidence type="ECO:0000256" key="1">
    <source>
        <dbReference type="ARBA" id="ARBA00001946"/>
    </source>
</evidence>
<organism evidence="11 12">
    <name type="scientific">Thalassolituus maritimus</name>
    <dbReference type="NCBI Taxonomy" id="484498"/>
    <lineage>
        <taxon>Bacteria</taxon>
        <taxon>Pseudomonadati</taxon>
        <taxon>Pseudomonadota</taxon>
        <taxon>Gammaproteobacteria</taxon>
        <taxon>Oceanospirillales</taxon>
        <taxon>Oceanospirillaceae</taxon>
        <taxon>Thalassolituus</taxon>
    </lineage>
</organism>
<dbReference type="InterPro" id="IPR001633">
    <property type="entry name" value="EAL_dom"/>
</dbReference>
<dbReference type="PANTHER" id="PTHR44757">
    <property type="entry name" value="DIGUANYLATE CYCLASE DGCP"/>
    <property type="match status" value="1"/>
</dbReference>
<comment type="catalytic activity">
    <reaction evidence="4">
        <text>3',3'-c-di-GMP + H2O = 5'-phosphoguanylyl(3'-&gt;5')guanosine + H(+)</text>
        <dbReference type="Rhea" id="RHEA:24902"/>
        <dbReference type="ChEBI" id="CHEBI:15377"/>
        <dbReference type="ChEBI" id="CHEBI:15378"/>
        <dbReference type="ChEBI" id="CHEBI:58754"/>
        <dbReference type="ChEBI" id="CHEBI:58805"/>
        <dbReference type="EC" id="3.1.4.52"/>
    </reaction>
    <physiologicalReaction direction="left-to-right" evidence="4">
        <dbReference type="Rhea" id="RHEA:24903"/>
    </physiologicalReaction>
</comment>
<feature type="domain" description="GGDEF" evidence="10">
    <location>
        <begin position="409"/>
        <end position="542"/>
    </location>
</feature>
<dbReference type="PROSITE" id="PS50113">
    <property type="entry name" value="PAC"/>
    <property type="match status" value="1"/>
</dbReference>
<dbReference type="EMBL" id="FTOH01000007">
    <property type="protein sequence ID" value="SIS98251.1"/>
    <property type="molecule type" value="Genomic_DNA"/>
</dbReference>
<evidence type="ECO:0000259" key="10">
    <source>
        <dbReference type="PROSITE" id="PS50887"/>
    </source>
</evidence>
<dbReference type="InterPro" id="IPR003660">
    <property type="entry name" value="HAMP_dom"/>
</dbReference>
<dbReference type="InterPro" id="IPR035919">
    <property type="entry name" value="EAL_sf"/>
</dbReference>
<evidence type="ECO:0000259" key="7">
    <source>
        <dbReference type="PROSITE" id="PS50113"/>
    </source>
</evidence>
<feature type="domain" description="EAL" evidence="8">
    <location>
        <begin position="551"/>
        <end position="807"/>
    </location>
</feature>
<dbReference type="InterPro" id="IPR035965">
    <property type="entry name" value="PAS-like_dom_sf"/>
</dbReference>
<name>A0A1N7NJ14_9GAMM</name>
<dbReference type="GO" id="GO:0016020">
    <property type="term" value="C:membrane"/>
    <property type="evidence" value="ECO:0007669"/>
    <property type="project" value="InterPro"/>
</dbReference>
<evidence type="ECO:0000259" key="9">
    <source>
        <dbReference type="PROSITE" id="PS50885"/>
    </source>
</evidence>
<evidence type="ECO:0000256" key="2">
    <source>
        <dbReference type="ARBA" id="ARBA00012282"/>
    </source>
</evidence>
<dbReference type="InterPro" id="IPR029787">
    <property type="entry name" value="Nucleotide_cyclase"/>
</dbReference>
<feature type="transmembrane region" description="Helical" evidence="5">
    <location>
        <begin position="167"/>
        <end position="189"/>
    </location>
</feature>
<dbReference type="InterPro" id="IPR000160">
    <property type="entry name" value="GGDEF_dom"/>
</dbReference>
<dbReference type="InterPro" id="IPR013655">
    <property type="entry name" value="PAS_fold_3"/>
</dbReference>
<evidence type="ECO:0000313" key="11">
    <source>
        <dbReference type="EMBL" id="SIS98251.1"/>
    </source>
</evidence>
<dbReference type="InterPro" id="IPR001610">
    <property type="entry name" value="PAC"/>
</dbReference>
<dbReference type="GO" id="GO:0071732">
    <property type="term" value="P:cellular response to nitric oxide"/>
    <property type="evidence" value="ECO:0007669"/>
    <property type="project" value="UniProtKB-ARBA"/>
</dbReference>
<dbReference type="SMART" id="SM00267">
    <property type="entry name" value="GGDEF"/>
    <property type="match status" value="1"/>
</dbReference>
<evidence type="ECO:0000313" key="12">
    <source>
        <dbReference type="Proteomes" id="UP000185639"/>
    </source>
</evidence>
<feature type="domain" description="HAMP" evidence="9">
    <location>
        <begin position="194"/>
        <end position="247"/>
    </location>
</feature>
<dbReference type="SUPFAM" id="SSF141868">
    <property type="entry name" value="EAL domain-like"/>
    <property type="match status" value="1"/>
</dbReference>
<keyword evidence="12" id="KW-1185">Reference proteome</keyword>
<dbReference type="CDD" id="cd01949">
    <property type="entry name" value="GGDEF"/>
    <property type="match status" value="1"/>
</dbReference>
<dbReference type="SUPFAM" id="SSF55073">
    <property type="entry name" value="Nucleotide cyclase"/>
    <property type="match status" value="1"/>
</dbReference>
<feature type="domain" description="PAC" evidence="7">
    <location>
        <begin position="325"/>
        <end position="377"/>
    </location>
</feature>
<evidence type="ECO:0000259" key="8">
    <source>
        <dbReference type="PROSITE" id="PS50883"/>
    </source>
</evidence>
<dbReference type="Gene3D" id="3.30.70.270">
    <property type="match status" value="1"/>
</dbReference>
<dbReference type="SMART" id="SM00052">
    <property type="entry name" value="EAL"/>
    <property type="match status" value="1"/>
</dbReference>
<keyword evidence="3" id="KW-0973">c-di-GMP</keyword>
<dbReference type="FunFam" id="3.20.20.450:FF:000001">
    <property type="entry name" value="Cyclic di-GMP phosphodiesterase yahA"/>
    <property type="match status" value="1"/>
</dbReference>
<dbReference type="PROSITE" id="PS50887">
    <property type="entry name" value="GGDEF"/>
    <property type="match status" value="1"/>
</dbReference>
<dbReference type="InterPro" id="IPR043128">
    <property type="entry name" value="Rev_trsase/Diguanyl_cyclase"/>
</dbReference>
<feature type="domain" description="PAS" evidence="6">
    <location>
        <begin position="252"/>
        <end position="323"/>
    </location>
</feature>
<dbReference type="SMART" id="SM00086">
    <property type="entry name" value="PAC"/>
    <property type="match status" value="1"/>
</dbReference>
<evidence type="ECO:0000256" key="3">
    <source>
        <dbReference type="ARBA" id="ARBA00022636"/>
    </source>
</evidence>
<dbReference type="InterPro" id="IPR000700">
    <property type="entry name" value="PAS-assoc_C"/>
</dbReference>
<dbReference type="SUPFAM" id="SSF55785">
    <property type="entry name" value="PYP-like sensor domain (PAS domain)"/>
    <property type="match status" value="1"/>
</dbReference>
<dbReference type="InterPro" id="IPR000014">
    <property type="entry name" value="PAS"/>
</dbReference>
<dbReference type="STRING" id="484498.SAMN05421686_10749"/>
<reference evidence="12" key="1">
    <citation type="submission" date="2017-01" db="EMBL/GenBank/DDBJ databases">
        <authorList>
            <person name="Varghese N."/>
            <person name="Submissions S."/>
        </authorList>
    </citation>
    <scope>NUCLEOTIDE SEQUENCE [LARGE SCALE GENOMIC DNA]</scope>
    <source>
        <strain evidence="12">DSM 24913</strain>
    </source>
</reference>
<dbReference type="InterPro" id="IPR033417">
    <property type="entry name" value="CHASE8"/>
</dbReference>
<keyword evidence="5" id="KW-0472">Membrane</keyword>
<accession>A0A1N7NJ14</accession>
<dbReference type="Gene3D" id="6.10.340.10">
    <property type="match status" value="1"/>
</dbReference>
<dbReference type="Pfam" id="PF08447">
    <property type="entry name" value="PAS_3"/>
    <property type="match status" value="1"/>
</dbReference>
<keyword evidence="5" id="KW-1133">Transmembrane helix</keyword>
<dbReference type="PROSITE" id="PS50883">
    <property type="entry name" value="EAL"/>
    <property type="match status" value="1"/>
</dbReference>
<dbReference type="Proteomes" id="UP000185639">
    <property type="component" value="Unassembled WGS sequence"/>
</dbReference>
<dbReference type="Pfam" id="PF00990">
    <property type="entry name" value="GGDEF"/>
    <property type="match status" value="1"/>
</dbReference>
<dbReference type="Pfam" id="PF17152">
    <property type="entry name" value="CHASE8"/>
    <property type="match status" value="1"/>
</dbReference>
<dbReference type="PROSITE" id="PS50885">
    <property type="entry name" value="HAMP"/>
    <property type="match status" value="1"/>
</dbReference>
<dbReference type="Pfam" id="PF00563">
    <property type="entry name" value="EAL"/>
    <property type="match status" value="1"/>
</dbReference>
<protein>
    <recommendedName>
        <fullName evidence="2">cyclic-guanylate-specific phosphodiesterase</fullName>
        <ecNumber evidence="2">3.1.4.52</ecNumber>
    </recommendedName>
</protein>
<dbReference type="NCBIfam" id="TIGR00229">
    <property type="entry name" value="sensory_box"/>
    <property type="match status" value="1"/>
</dbReference>
<dbReference type="GO" id="GO:0007165">
    <property type="term" value="P:signal transduction"/>
    <property type="evidence" value="ECO:0007669"/>
    <property type="project" value="InterPro"/>
</dbReference>
<feature type="transmembrane region" description="Helical" evidence="5">
    <location>
        <begin position="26"/>
        <end position="46"/>
    </location>
</feature>
<sequence length="816" mass="92643">MAAKQHSRRESSAMTLFKTQSLRRRLVLISLITTGLTLLLANFAYISLEYYLAKRDTENKLQVLGDVISDRITAALTFNDKALLESNLNTLQSDGAIVRGCIYRQDQTLAASYHSKAHERIDCPNYLPRVDTLKTYNFSRFFPVTRAEEPIGTLYIESSRDQLLERFFQFLVFSIIIMLTAFALALFLANKLKDVISRPMRELSDTLTEILNKKVYSIRATKTNNDELGDLVDLFNRLLTTIDDENQSLKASEERFRKLTALSPVGIFQVDPNQNLQYVNQRWRDIHGMTNDHPDLQDWFEMINPKDLVNVQEAWNRLVLDQESIALEIRLTRPDMAYTWIHLMASALYDRDGQLLGYLGAISDISELKAAQVQMETLAFFDPLTGLANRRLFKNRLVTSVKGAIRSGKSMALMFLDMDQFKRVNDTLGHDAGDVLLKEVSNRLSNTVRENDTVSRIGGDEFTILLTDISSVQDVRAVAEKILRAMSKPIRVKGQDILTSVSIGITMTPDDSTDTNVLMKNADLAMYSAKEQGRNNFQFFSEEMNHSILEHLAIEKEINEAIERNQFTLFYQPKISLFDYRTTGVETLIRWQHPDKGIITPDNFIPVAEETGQIIDIGNWVLEQACRQISSLIRKNIMPADAKVAVNLSAKQFTDPDLAGRIRNVLEITEIPPRCLELEITESTLMDDVEAAIRIMQEIKSTGVSIAIDDFGTGYSSLSYIKRFPIDVLKVDRSFVMDIPDDKNDMAITAAVIAMAHKLDLNVVAEGVETDEQLQYLRLNNCDEGQGYLFSRPLSLGQLHQYLVISAERRSNSYEI</sequence>
<evidence type="ECO:0000259" key="6">
    <source>
        <dbReference type="PROSITE" id="PS50112"/>
    </source>
</evidence>
<evidence type="ECO:0000256" key="5">
    <source>
        <dbReference type="SAM" id="Phobius"/>
    </source>
</evidence>
<dbReference type="Gene3D" id="3.30.450.20">
    <property type="entry name" value="PAS domain"/>
    <property type="match status" value="1"/>
</dbReference>
<comment type="cofactor">
    <cofactor evidence="1">
        <name>Mg(2+)</name>
        <dbReference type="ChEBI" id="CHEBI:18420"/>
    </cofactor>
</comment>
<dbReference type="Gene3D" id="3.20.20.450">
    <property type="entry name" value="EAL domain"/>
    <property type="match status" value="1"/>
</dbReference>
<keyword evidence="5" id="KW-0812">Transmembrane</keyword>
<proteinExistence type="predicted"/>
<dbReference type="PANTHER" id="PTHR44757:SF2">
    <property type="entry name" value="BIOFILM ARCHITECTURE MAINTENANCE PROTEIN MBAA"/>
    <property type="match status" value="1"/>
</dbReference>
<dbReference type="SMART" id="SM00091">
    <property type="entry name" value="PAS"/>
    <property type="match status" value="1"/>
</dbReference>
<dbReference type="AlphaFoldDB" id="A0A1N7NJ14"/>
<dbReference type="CDD" id="cd00130">
    <property type="entry name" value="PAS"/>
    <property type="match status" value="1"/>
</dbReference>
<dbReference type="InterPro" id="IPR052155">
    <property type="entry name" value="Biofilm_reg_signaling"/>
</dbReference>
<evidence type="ECO:0000256" key="4">
    <source>
        <dbReference type="ARBA" id="ARBA00051114"/>
    </source>
</evidence>
<dbReference type="FunFam" id="3.30.70.270:FF:000001">
    <property type="entry name" value="Diguanylate cyclase domain protein"/>
    <property type="match status" value="1"/>
</dbReference>
<dbReference type="GO" id="GO:0071111">
    <property type="term" value="F:cyclic-guanylate-specific phosphodiesterase activity"/>
    <property type="evidence" value="ECO:0007669"/>
    <property type="project" value="UniProtKB-EC"/>
</dbReference>
<dbReference type="CDD" id="cd01948">
    <property type="entry name" value="EAL"/>
    <property type="match status" value="1"/>
</dbReference>
<dbReference type="PROSITE" id="PS50112">
    <property type="entry name" value="PAS"/>
    <property type="match status" value="1"/>
</dbReference>
<gene>
    <name evidence="11" type="ORF">SAMN05421686_10749</name>
</gene>
<dbReference type="NCBIfam" id="TIGR00254">
    <property type="entry name" value="GGDEF"/>
    <property type="match status" value="1"/>
</dbReference>